<comment type="cofactor">
    <cofactor evidence="1">
        <name>[4Fe-4S] cluster</name>
        <dbReference type="ChEBI" id="CHEBI:49883"/>
    </cofactor>
</comment>
<evidence type="ECO:0000256" key="4">
    <source>
        <dbReference type="ARBA" id="ARBA00022485"/>
    </source>
</evidence>
<organism evidence="12">
    <name type="scientific">marine metagenome</name>
    <dbReference type="NCBI Taxonomy" id="408172"/>
    <lineage>
        <taxon>unclassified sequences</taxon>
        <taxon>metagenomes</taxon>
        <taxon>ecological metagenomes</taxon>
    </lineage>
</organism>
<dbReference type="PANTHER" id="PTHR43076:SF15">
    <property type="entry name" value="7,8-DIDEMETHYL-8-HYDROXY-5-DEAZARIBOFLAVIN SYNTHASE"/>
    <property type="match status" value="1"/>
</dbReference>
<evidence type="ECO:0000256" key="6">
    <source>
        <dbReference type="ARBA" id="ARBA00022723"/>
    </source>
</evidence>
<dbReference type="InterPro" id="IPR007197">
    <property type="entry name" value="rSAM"/>
</dbReference>
<dbReference type="GO" id="GO:0016765">
    <property type="term" value="F:transferase activity, transferring alkyl or aryl (other than methyl) groups"/>
    <property type="evidence" value="ECO:0007669"/>
    <property type="project" value="InterPro"/>
</dbReference>
<dbReference type="SFLD" id="SFLDG01388">
    <property type="entry name" value="7_8-didemethyl-8-hydroxy-5-dea"/>
    <property type="match status" value="1"/>
</dbReference>
<dbReference type="UniPathway" id="UPA00072"/>
<reference evidence="12" key="1">
    <citation type="submission" date="2018-05" db="EMBL/GenBank/DDBJ databases">
        <authorList>
            <person name="Lanie J.A."/>
            <person name="Ng W.-L."/>
            <person name="Kazmierczak K.M."/>
            <person name="Andrzejewski T.M."/>
            <person name="Davidsen T.M."/>
            <person name="Wayne K.J."/>
            <person name="Tettelin H."/>
            <person name="Glass J.I."/>
            <person name="Rusch D."/>
            <person name="Podicherti R."/>
            <person name="Tsui H.-C.T."/>
            <person name="Winkler M.E."/>
        </authorList>
    </citation>
    <scope>NUCLEOTIDE SEQUENCE</scope>
</reference>
<evidence type="ECO:0000256" key="9">
    <source>
        <dbReference type="ARBA" id="ARBA00023239"/>
    </source>
</evidence>
<dbReference type="GO" id="GO:0044689">
    <property type="term" value="F:7,8-didemethyl-8-hydroxy-5-deazariboflavin synthase activity"/>
    <property type="evidence" value="ECO:0007669"/>
    <property type="project" value="UniProtKB-EC"/>
</dbReference>
<dbReference type="PANTHER" id="PTHR43076">
    <property type="entry name" value="FO SYNTHASE (COFH)"/>
    <property type="match status" value="1"/>
</dbReference>
<dbReference type="InterPro" id="IPR006638">
    <property type="entry name" value="Elp3/MiaA/NifB-like_rSAM"/>
</dbReference>
<comment type="pathway">
    <text evidence="2">Cofactor biosynthesis; coenzyme F0 biosynthesis.</text>
</comment>
<evidence type="ECO:0000313" key="12">
    <source>
        <dbReference type="EMBL" id="SUZ85259.1"/>
    </source>
</evidence>
<keyword evidence="8" id="KW-0411">Iron-sulfur</keyword>
<name>A0A381R336_9ZZZZ</name>
<evidence type="ECO:0000256" key="8">
    <source>
        <dbReference type="ARBA" id="ARBA00023014"/>
    </source>
</evidence>
<sequence length="427" mass="46428">MAGRSGFAPDGAPLTVSARSHGAALHTQADAHLAEVIAKAMAGRSLTAADALSFLSAGPDATKEICAVAAFMRDQGKGNTVTFSPKVFIPLTHLCRDFCGYCTFRKDPTQAGKDLFMTPEQVLDVANAGAALGCTEALFTLGERPEQRYPEAREWLEHRGFKTTLEYLTYVCRLVLEETDMLPHANPGTMARREIAALQPFNPSMGLMLESTSEALYADGGPHEFAPSKRPRVRLRTLELAGELRVPFTTGILIGIGENRRDRIESLLAIAELHAKHGHVQEVIIQNFRAKPDTAMGNSPDAETDEFLWTVAVARLVLGPEANLQVPPNLSAKNYQIYLDAGINDWGGVSPLTPDFVNPEAPWPALTELKTKTEAAGFQLRPRLPVYPEYFLGTKEFLPDSLAQKVSAMADSEGYVAGGMQRYAGTI</sequence>
<dbReference type="InterPro" id="IPR058240">
    <property type="entry name" value="rSAM_sf"/>
</dbReference>
<keyword evidence="7" id="KW-0408">Iron</keyword>
<dbReference type="HAMAP" id="MF_01611">
    <property type="entry name" value="FO_synth_sub1"/>
    <property type="match status" value="1"/>
</dbReference>
<dbReference type="GO" id="GO:0051539">
    <property type="term" value="F:4 iron, 4 sulfur cluster binding"/>
    <property type="evidence" value="ECO:0007669"/>
    <property type="project" value="UniProtKB-KW"/>
</dbReference>
<evidence type="ECO:0000259" key="11">
    <source>
        <dbReference type="PROSITE" id="PS51918"/>
    </source>
</evidence>
<accession>A0A381R336</accession>
<dbReference type="InterPro" id="IPR034405">
    <property type="entry name" value="F420"/>
</dbReference>
<evidence type="ECO:0000256" key="7">
    <source>
        <dbReference type="ARBA" id="ARBA00023004"/>
    </source>
</evidence>
<keyword evidence="6" id="KW-0479">Metal-binding</keyword>
<dbReference type="NCBIfam" id="TIGR03550">
    <property type="entry name" value="F420_cofG"/>
    <property type="match status" value="1"/>
</dbReference>
<keyword evidence="9" id="KW-0456">Lyase</keyword>
<evidence type="ECO:0000256" key="10">
    <source>
        <dbReference type="ARBA" id="ARBA00048974"/>
    </source>
</evidence>
<dbReference type="InterPro" id="IPR019939">
    <property type="entry name" value="CofG_family"/>
</dbReference>
<dbReference type="SFLD" id="SFLDS00029">
    <property type="entry name" value="Radical_SAM"/>
    <property type="match status" value="1"/>
</dbReference>
<keyword evidence="5" id="KW-0949">S-adenosyl-L-methionine</keyword>
<evidence type="ECO:0000256" key="5">
    <source>
        <dbReference type="ARBA" id="ARBA00022691"/>
    </source>
</evidence>
<gene>
    <name evidence="12" type="ORF">METZ01_LOCUS38113</name>
</gene>
<evidence type="ECO:0000256" key="1">
    <source>
        <dbReference type="ARBA" id="ARBA00001966"/>
    </source>
</evidence>
<feature type="domain" description="Radical SAM core" evidence="11">
    <location>
        <begin position="81"/>
        <end position="329"/>
    </location>
</feature>
<dbReference type="Gene3D" id="3.20.20.70">
    <property type="entry name" value="Aldolase class I"/>
    <property type="match status" value="1"/>
</dbReference>
<dbReference type="PROSITE" id="PS51918">
    <property type="entry name" value="RADICAL_SAM"/>
    <property type="match status" value="1"/>
</dbReference>
<dbReference type="InterPro" id="IPR013785">
    <property type="entry name" value="Aldolase_TIM"/>
</dbReference>
<dbReference type="NCBIfam" id="NF004884">
    <property type="entry name" value="PRK06245.1"/>
    <property type="match status" value="1"/>
</dbReference>
<evidence type="ECO:0000256" key="3">
    <source>
        <dbReference type="ARBA" id="ARBA00012126"/>
    </source>
</evidence>
<dbReference type="EC" id="4.3.1.32" evidence="3"/>
<dbReference type="AlphaFoldDB" id="A0A381R336"/>
<comment type="catalytic activity">
    <reaction evidence="10">
        <text>5-amino-5-(4-hydroxybenzyl)-6-(D-ribitylimino)-5,6-dihydrouracil + S-adenosyl-L-methionine = 7,8-didemethyl-8-hydroxy-5-deazariboflavin + 5'-deoxyadenosine + L-methionine + NH4(+) + H(+)</text>
        <dbReference type="Rhea" id="RHEA:55204"/>
        <dbReference type="ChEBI" id="CHEBI:15378"/>
        <dbReference type="ChEBI" id="CHEBI:17319"/>
        <dbReference type="ChEBI" id="CHEBI:28938"/>
        <dbReference type="ChEBI" id="CHEBI:57844"/>
        <dbReference type="ChEBI" id="CHEBI:59789"/>
        <dbReference type="ChEBI" id="CHEBI:59904"/>
        <dbReference type="ChEBI" id="CHEBI:85936"/>
        <dbReference type="EC" id="4.3.1.32"/>
    </reaction>
</comment>
<keyword evidence="4" id="KW-0004">4Fe-4S</keyword>
<dbReference type="SFLD" id="SFLDF00294">
    <property type="entry name" value="7_8-didemethyl-8-hydroxy-5-dea"/>
    <property type="match status" value="1"/>
</dbReference>
<evidence type="ECO:0000256" key="2">
    <source>
        <dbReference type="ARBA" id="ARBA00004712"/>
    </source>
</evidence>
<proteinExistence type="inferred from homology"/>
<dbReference type="CDD" id="cd01335">
    <property type="entry name" value="Radical_SAM"/>
    <property type="match status" value="1"/>
</dbReference>
<dbReference type="SFLD" id="SFLDG01064">
    <property type="entry name" value="F420__menaquinone_cofactor_bio"/>
    <property type="match status" value="1"/>
</dbReference>
<dbReference type="GO" id="GO:0046872">
    <property type="term" value="F:metal ion binding"/>
    <property type="evidence" value="ECO:0007669"/>
    <property type="project" value="UniProtKB-KW"/>
</dbReference>
<dbReference type="SMART" id="SM00729">
    <property type="entry name" value="Elp3"/>
    <property type="match status" value="1"/>
</dbReference>
<protein>
    <recommendedName>
        <fullName evidence="3">7,8-didemethyl-8-hydroxy-5-deazariboflavin synthase</fullName>
        <ecNumber evidence="3">4.3.1.32</ecNumber>
    </recommendedName>
</protein>
<dbReference type="EMBL" id="UINC01001627">
    <property type="protein sequence ID" value="SUZ85259.1"/>
    <property type="molecule type" value="Genomic_DNA"/>
</dbReference>
<dbReference type="Pfam" id="PF04055">
    <property type="entry name" value="Radical_SAM"/>
    <property type="match status" value="1"/>
</dbReference>
<dbReference type="SUPFAM" id="SSF102114">
    <property type="entry name" value="Radical SAM enzymes"/>
    <property type="match status" value="1"/>
</dbReference>